<dbReference type="SUPFAM" id="SSF52540">
    <property type="entry name" value="P-loop containing nucleoside triphosphate hydrolases"/>
    <property type="match status" value="1"/>
</dbReference>
<dbReference type="Proteomes" id="UP001528920">
    <property type="component" value="Unassembled WGS sequence"/>
</dbReference>
<reference evidence="1 2" key="1">
    <citation type="submission" date="2022-01" db="EMBL/GenBank/DDBJ databases">
        <title>Labilibaculum sp. nov, a marine bacterium isolated from Antarctica.</title>
        <authorList>
            <person name="Dai W."/>
        </authorList>
    </citation>
    <scope>NUCLEOTIDE SEQUENCE [LARGE SCALE GENOMIC DNA]</scope>
    <source>
        <strain evidence="1 2">DW002</strain>
    </source>
</reference>
<sequence>MKIDIHVHTKKTKRGDSENRNINAERFNEIIRETEVRILAITNHNHFDIEQYQQISEKVNDICQIWPGVELDIIEEGRRGHLIVIVSPEKSQELNDILVDLLKDTTADDFNISIENTVKYFDNLEPIYIAHYHAKTPNLLDSDIDKISSSVKNPKRVLKEATNSISTGIYISHGHSSIYGSDIQNWDEYEEISKTLPDLRLPVESFEQFCLLLEKDIATIDTLLNKKTKESIQLNPFNAAELIDIDIYNDINIIFGSKGTGKTEILKALSRYYNDKGISNTVYESNTLNLKEIFDLKGHHFNTDVEDFDIDDCTEEIESIWNSNEKNITSVSSYVRYFSDEQTNRISRKLKIKDFTPLDESSSERNFNEIVSSLTKVSDFITQIESDQLLKETIGQELLEELTSVLDKILDKLKKESEKRIIDYRSITLFNQFIEVFVEEISKKTGQPQKPINTGFAEYASNRIKIERDLKKVLQNISKPIPFQSEYVGDLGEKGKLYCKTNLVIQNGSFVDGSYTPVKNVTKNPQKYVAAKLTSIFRHLYSNSLFEKITELKEIESSETIKNISDLLQFNRHFTVDNNSYTPSSGESSMVLLHNELLEDKEIYIIDEPEKSLGNDYISDVIVPMLKEKALMGRRIIIATHDANIAVRTLPYNSVYREHDINGYYTFSGNPFSNNLVCKNDTKDDLDWKEISMKTLEGGKEAFGERGKIYGN</sequence>
<comment type="caution">
    <text evidence="1">The sequence shown here is derived from an EMBL/GenBank/DDBJ whole genome shotgun (WGS) entry which is preliminary data.</text>
</comment>
<keyword evidence="2" id="KW-1185">Reference proteome</keyword>
<dbReference type="Gene3D" id="3.20.20.140">
    <property type="entry name" value="Metal-dependent hydrolases"/>
    <property type="match status" value="1"/>
</dbReference>
<protein>
    <submittedName>
        <fullName evidence="1">Uncharacterized protein</fullName>
    </submittedName>
</protein>
<dbReference type="InterPro" id="IPR016195">
    <property type="entry name" value="Pol/histidinol_Pase-like"/>
</dbReference>
<proteinExistence type="predicted"/>
<dbReference type="CDD" id="cd00267">
    <property type="entry name" value="ABC_ATPase"/>
    <property type="match status" value="1"/>
</dbReference>
<dbReference type="Gene3D" id="3.40.50.300">
    <property type="entry name" value="P-loop containing nucleotide triphosphate hydrolases"/>
    <property type="match status" value="1"/>
</dbReference>
<dbReference type="SUPFAM" id="SSF89550">
    <property type="entry name" value="PHP domain-like"/>
    <property type="match status" value="1"/>
</dbReference>
<accession>A0ABT5VXD3</accession>
<evidence type="ECO:0000313" key="2">
    <source>
        <dbReference type="Proteomes" id="UP001528920"/>
    </source>
</evidence>
<dbReference type="RefSeq" id="WP_275111318.1">
    <property type="nucleotide sequence ID" value="NZ_JAKJSC010000007.1"/>
</dbReference>
<name>A0ABT5VXD3_9BACT</name>
<dbReference type="InterPro" id="IPR027417">
    <property type="entry name" value="P-loop_NTPase"/>
</dbReference>
<organism evidence="1 2">
    <name type="scientific">Paralabilibaculum antarcticum</name>
    <dbReference type="NCBI Taxonomy" id="2912572"/>
    <lineage>
        <taxon>Bacteria</taxon>
        <taxon>Pseudomonadati</taxon>
        <taxon>Bacteroidota</taxon>
        <taxon>Bacteroidia</taxon>
        <taxon>Marinilabiliales</taxon>
        <taxon>Marinifilaceae</taxon>
        <taxon>Paralabilibaculum</taxon>
    </lineage>
</organism>
<dbReference type="EMBL" id="JAKJSC010000007">
    <property type="protein sequence ID" value="MDE5419986.1"/>
    <property type="molecule type" value="Genomic_DNA"/>
</dbReference>
<gene>
    <name evidence="1" type="ORF">L3049_18510</name>
</gene>
<evidence type="ECO:0000313" key="1">
    <source>
        <dbReference type="EMBL" id="MDE5419986.1"/>
    </source>
</evidence>